<reference evidence="6 7" key="1">
    <citation type="submission" date="2017-06" db="EMBL/GenBank/DDBJ databases">
        <title>A platform for efficient transgenesis in Macrostomum lignano, a flatworm model organism for stem cell research.</title>
        <authorList>
            <person name="Berezikov E."/>
        </authorList>
    </citation>
    <scope>NUCLEOTIDE SEQUENCE [LARGE SCALE GENOMIC DNA]</scope>
    <source>
        <strain evidence="6">DV1</strain>
        <tissue evidence="6">Whole organism</tissue>
    </source>
</reference>
<dbReference type="PANTHER" id="PTHR10129:SF48">
    <property type="entry name" value="MAF-S, ISOFORM B"/>
    <property type="match status" value="1"/>
</dbReference>
<evidence type="ECO:0000256" key="4">
    <source>
        <dbReference type="SAM" id="MobiDB-lite"/>
    </source>
</evidence>
<comment type="caution">
    <text evidence="6">The sequence shown here is derived from an EMBL/GenBank/DDBJ whole genome shotgun (WGS) entry which is preliminary data.</text>
</comment>
<dbReference type="InterPro" id="IPR008917">
    <property type="entry name" value="TF_DNA-bd_sf"/>
</dbReference>
<keyword evidence="7" id="KW-1185">Reference proteome</keyword>
<dbReference type="InterPro" id="IPR018247">
    <property type="entry name" value="EF_Hand_1_Ca_BS"/>
</dbReference>
<proteinExistence type="predicted"/>
<dbReference type="PANTHER" id="PTHR10129">
    <property type="entry name" value="TRANSCRIPTION FACTOR MAF"/>
    <property type="match status" value="1"/>
</dbReference>
<evidence type="ECO:0000259" key="5">
    <source>
        <dbReference type="Pfam" id="PF03131"/>
    </source>
</evidence>
<dbReference type="Pfam" id="PF03131">
    <property type="entry name" value="bZIP_Maf"/>
    <property type="match status" value="1"/>
</dbReference>
<dbReference type="InterPro" id="IPR004826">
    <property type="entry name" value="bZIP_Maf"/>
</dbReference>
<dbReference type="GO" id="GO:0000981">
    <property type="term" value="F:DNA-binding transcription factor activity, RNA polymerase II-specific"/>
    <property type="evidence" value="ECO:0007669"/>
    <property type="project" value="TreeGrafter"/>
</dbReference>
<keyword evidence="2" id="KW-0238">DNA-binding</keyword>
<feature type="region of interest" description="Disordered" evidence="4">
    <location>
        <begin position="91"/>
        <end position="122"/>
    </location>
</feature>
<protein>
    <recommendedName>
        <fullName evidence="5">Basic leucine zipper domain-containing protein</fullName>
    </recommendedName>
</protein>
<dbReference type="PROSITE" id="PS00018">
    <property type="entry name" value="EF_HAND_1"/>
    <property type="match status" value="1"/>
</dbReference>
<name>A0A267H8D0_9PLAT</name>
<dbReference type="InterPro" id="IPR024874">
    <property type="entry name" value="Transcription_factor_Maf_fam"/>
</dbReference>
<dbReference type="AlphaFoldDB" id="A0A267H8D0"/>
<keyword evidence="3" id="KW-0804">Transcription</keyword>
<evidence type="ECO:0000256" key="1">
    <source>
        <dbReference type="ARBA" id="ARBA00023015"/>
    </source>
</evidence>
<evidence type="ECO:0000313" key="6">
    <source>
        <dbReference type="EMBL" id="PAA93809.1"/>
    </source>
</evidence>
<feature type="compositionally biased region" description="Acidic residues" evidence="4">
    <location>
        <begin position="95"/>
        <end position="110"/>
    </location>
</feature>
<evidence type="ECO:0000313" key="7">
    <source>
        <dbReference type="Proteomes" id="UP000215902"/>
    </source>
</evidence>
<feature type="region of interest" description="Disordered" evidence="4">
    <location>
        <begin position="282"/>
        <end position="302"/>
    </location>
</feature>
<dbReference type="GO" id="GO:0000978">
    <property type="term" value="F:RNA polymerase II cis-regulatory region sequence-specific DNA binding"/>
    <property type="evidence" value="ECO:0007669"/>
    <property type="project" value="TreeGrafter"/>
</dbReference>
<dbReference type="Proteomes" id="UP000215902">
    <property type="component" value="Unassembled WGS sequence"/>
</dbReference>
<feature type="region of interest" description="Disordered" evidence="4">
    <location>
        <begin position="231"/>
        <end position="255"/>
    </location>
</feature>
<dbReference type="GO" id="GO:0005634">
    <property type="term" value="C:nucleus"/>
    <property type="evidence" value="ECO:0007669"/>
    <property type="project" value="TreeGrafter"/>
</dbReference>
<evidence type="ECO:0000256" key="3">
    <source>
        <dbReference type="ARBA" id="ARBA00023163"/>
    </source>
</evidence>
<dbReference type="EMBL" id="NIVC01000020">
    <property type="protein sequence ID" value="PAA93809.1"/>
    <property type="molecule type" value="Genomic_DNA"/>
</dbReference>
<evidence type="ECO:0000256" key="2">
    <source>
        <dbReference type="ARBA" id="ARBA00023125"/>
    </source>
</evidence>
<organism evidence="6 7">
    <name type="scientific">Macrostomum lignano</name>
    <dbReference type="NCBI Taxonomy" id="282301"/>
    <lineage>
        <taxon>Eukaryota</taxon>
        <taxon>Metazoa</taxon>
        <taxon>Spiralia</taxon>
        <taxon>Lophotrochozoa</taxon>
        <taxon>Platyhelminthes</taxon>
        <taxon>Rhabditophora</taxon>
        <taxon>Macrostomorpha</taxon>
        <taxon>Macrostomida</taxon>
        <taxon>Macrostomidae</taxon>
        <taxon>Macrostomum</taxon>
    </lineage>
</organism>
<sequence>MEIDLPLYSLGPAAICSQDFGLPASQVGDASADGRVSPSDVCVAVKCEDEDFLKDILDLSDSLSPPDSGCHTGQSTPAHYCEFPLAFSPPPSPLDESEEVGAAGDDEDDGLSVSDGQSGSSAGTGISDYDLVSLSIKDLNLRLRHLPKSRVLQLKHRRRTLKNRQYAHVCRLRRQKTQAELATESVGMARQIASLRLQLDRANASGTCTGTSCAVSSSTCCSITGRRPSATLRRCSDGQPPSRLPEPSLPRLSSPDYRLDGHRIRDAFQFSDRQFSAARQEAAGGWLRFPPPTSPPARTRLT</sequence>
<dbReference type="SUPFAM" id="SSF47454">
    <property type="entry name" value="A DNA-binding domain in eukaryotic transcription factors"/>
    <property type="match status" value="1"/>
</dbReference>
<dbReference type="Gene3D" id="1.20.5.170">
    <property type="match status" value="1"/>
</dbReference>
<dbReference type="OrthoDB" id="5974330at2759"/>
<gene>
    <name evidence="6" type="ORF">BOX15_Mlig021381g1</name>
</gene>
<feature type="domain" description="Basic leucine zipper" evidence="5">
    <location>
        <begin position="127"/>
        <end position="205"/>
    </location>
</feature>
<dbReference type="STRING" id="282301.A0A267H8D0"/>
<accession>A0A267H8D0</accession>
<keyword evidence="1" id="KW-0805">Transcription regulation</keyword>